<proteinExistence type="predicted"/>
<protein>
    <submittedName>
        <fullName evidence="2">Methyltransferase, FkbM family</fullName>
    </submittedName>
</protein>
<name>A0A1M6HGP4_9FIRM</name>
<dbReference type="Proteomes" id="UP000183954">
    <property type="component" value="Unassembled WGS sequence"/>
</dbReference>
<organism evidence="2 3">
    <name type="scientific">Desulfosporosinus lacus DSM 15449</name>
    <dbReference type="NCBI Taxonomy" id="1121420"/>
    <lineage>
        <taxon>Bacteria</taxon>
        <taxon>Bacillati</taxon>
        <taxon>Bacillota</taxon>
        <taxon>Clostridia</taxon>
        <taxon>Eubacteriales</taxon>
        <taxon>Desulfitobacteriaceae</taxon>
        <taxon>Desulfosporosinus</taxon>
    </lineage>
</organism>
<gene>
    <name evidence="2" type="ORF">SAMN02746098_05349</name>
</gene>
<dbReference type="GO" id="GO:0032259">
    <property type="term" value="P:methylation"/>
    <property type="evidence" value="ECO:0007669"/>
    <property type="project" value="UniProtKB-KW"/>
</dbReference>
<dbReference type="EMBL" id="FQXJ01000048">
    <property type="protein sequence ID" value="SHJ21347.1"/>
    <property type="molecule type" value="Genomic_DNA"/>
</dbReference>
<dbReference type="SUPFAM" id="SSF53335">
    <property type="entry name" value="S-adenosyl-L-methionine-dependent methyltransferases"/>
    <property type="match status" value="1"/>
</dbReference>
<sequence>MIILLNIRGITISDFVTEYDVKDIGFIKIDIEGGEYSLIPSMHYYLYSFRPTILYLFTFIA</sequence>
<dbReference type="InterPro" id="IPR006342">
    <property type="entry name" value="FkbM_mtfrase"/>
</dbReference>
<evidence type="ECO:0000313" key="3">
    <source>
        <dbReference type="Proteomes" id="UP000183954"/>
    </source>
</evidence>
<dbReference type="InterPro" id="IPR029063">
    <property type="entry name" value="SAM-dependent_MTases_sf"/>
</dbReference>
<dbReference type="Gene3D" id="3.40.50.150">
    <property type="entry name" value="Vaccinia Virus protein VP39"/>
    <property type="match status" value="1"/>
</dbReference>
<feature type="domain" description="Methyltransferase FkbM" evidence="1">
    <location>
        <begin position="7"/>
        <end position="55"/>
    </location>
</feature>
<dbReference type="RefSeq" id="WP_084110592.1">
    <property type="nucleotide sequence ID" value="NZ_FQXJ01000048.1"/>
</dbReference>
<dbReference type="OrthoDB" id="2039449at2"/>
<accession>A0A1M6HGP4</accession>
<evidence type="ECO:0000259" key="1">
    <source>
        <dbReference type="Pfam" id="PF05050"/>
    </source>
</evidence>
<evidence type="ECO:0000313" key="2">
    <source>
        <dbReference type="EMBL" id="SHJ21347.1"/>
    </source>
</evidence>
<reference evidence="3" key="1">
    <citation type="submission" date="2016-11" db="EMBL/GenBank/DDBJ databases">
        <authorList>
            <person name="Varghese N."/>
            <person name="Submissions S."/>
        </authorList>
    </citation>
    <scope>NUCLEOTIDE SEQUENCE [LARGE SCALE GENOMIC DNA]</scope>
    <source>
        <strain evidence="3">DSM 15449</strain>
    </source>
</reference>
<keyword evidence="2" id="KW-0489">Methyltransferase</keyword>
<dbReference type="GO" id="GO:0008168">
    <property type="term" value="F:methyltransferase activity"/>
    <property type="evidence" value="ECO:0007669"/>
    <property type="project" value="UniProtKB-KW"/>
</dbReference>
<dbReference type="Pfam" id="PF05050">
    <property type="entry name" value="Methyltransf_21"/>
    <property type="match status" value="1"/>
</dbReference>
<keyword evidence="3" id="KW-1185">Reference proteome</keyword>
<keyword evidence="2" id="KW-0808">Transferase</keyword>
<dbReference type="AlphaFoldDB" id="A0A1M6HGP4"/>